<dbReference type="AlphaFoldDB" id="A0A6M6JRM5"/>
<reference evidence="1 2" key="1">
    <citation type="submission" date="2020-05" db="EMBL/GenBank/DDBJ databases">
        <authorList>
            <person name="Mo P."/>
        </authorList>
    </citation>
    <scope>NUCLEOTIDE SEQUENCE [LARGE SCALE GENOMIC DNA]</scope>
    <source>
        <strain evidence="1 2">Gen01</strain>
    </source>
</reference>
<accession>A0A6M6JRM5</accession>
<dbReference type="KEGG" id="pbro:HOP40_26730"/>
<name>A0A6M6JRM5_9PSEU</name>
<keyword evidence="2" id="KW-1185">Reference proteome</keyword>
<proteinExistence type="predicted"/>
<gene>
    <name evidence="1" type="ORF">HOP40_26730</name>
</gene>
<dbReference type="Proteomes" id="UP000505377">
    <property type="component" value="Chromosome"/>
</dbReference>
<dbReference type="EMBL" id="CP053564">
    <property type="protein sequence ID" value="QJY48931.1"/>
    <property type="molecule type" value="Genomic_DNA"/>
</dbReference>
<sequence length="107" mass="11683">MTGAGDPAELARRLREATERVLSGWSGVRPVPPATLSARQLQAVLDDLAARRAQVQALQAQLGVFDEQLATLETSLGPLMEWTRTWAGVEGAITDMWRLPGSRRSED</sequence>
<evidence type="ECO:0000313" key="2">
    <source>
        <dbReference type="Proteomes" id="UP000505377"/>
    </source>
</evidence>
<evidence type="ECO:0000313" key="1">
    <source>
        <dbReference type="EMBL" id="QJY48931.1"/>
    </source>
</evidence>
<dbReference type="RefSeq" id="WP_172163538.1">
    <property type="nucleotide sequence ID" value="NZ_CP053564.1"/>
</dbReference>
<organism evidence="1 2">
    <name type="scientific">Pseudonocardia broussonetiae</name>
    <dbReference type="NCBI Taxonomy" id="2736640"/>
    <lineage>
        <taxon>Bacteria</taxon>
        <taxon>Bacillati</taxon>
        <taxon>Actinomycetota</taxon>
        <taxon>Actinomycetes</taxon>
        <taxon>Pseudonocardiales</taxon>
        <taxon>Pseudonocardiaceae</taxon>
        <taxon>Pseudonocardia</taxon>
    </lineage>
</organism>
<protein>
    <submittedName>
        <fullName evidence="1">Uncharacterized protein</fullName>
    </submittedName>
</protein>